<feature type="compositionally biased region" description="Polar residues" evidence="1">
    <location>
        <begin position="26"/>
        <end position="37"/>
    </location>
</feature>
<evidence type="ECO:0000256" key="1">
    <source>
        <dbReference type="SAM" id="MobiDB-lite"/>
    </source>
</evidence>
<protein>
    <submittedName>
        <fullName evidence="3">Uncharacterized protein</fullName>
    </submittedName>
</protein>
<evidence type="ECO:0000313" key="3">
    <source>
        <dbReference type="WBParaSite" id="Minc3s01006g19788"/>
    </source>
</evidence>
<keyword evidence="2" id="KW-1185">Reference proteome</keyword>
<proteinExistence type="predicted"/>
<reference evidence="3" key="1">
    <citation type="submission" date="2022-11" db="UniProtKB">
        <authorList>
            <consortium name="WormBaseParasite"/>
        </authorList>
    </citation>
    <scope>IDENTIFICATION</scope>
</reference>
<feature type="region of interest" description="Disordered" evidence="1">
    <location>
        <begin position="1"/>
        <end position="38"/>
    </location>
</feature>
<feature type="compositionally biased region" description="Basic and acidic residues" evidence="1">
    <location>
        <begin position="1"/>
        <end position="23"/>
    </location>
</feature>
<accession>A0A914M0Q2</accession>
<organism evidence="2 3">
    <name type="scientific">Meloidogyne incognita</name>
    <name type="common">Southern root-knot nematode worm</name>
    <name type="synonym">Oxyuris incognita</name>
    <dbReference type="NCBI Taxonomy" id="6306"/>
    <lineage>
        <taxon>Eukaryota</taxon>
        <taxon>Metazoa</taxon>
        <taxon>Ecdysozoa</taxon>
        <taxon>Nematoda</taxon>
        <taxon>Chromadorea</taxon>
        <taxon>Rhabditida</taxon>
        <taxon>Tylenchina</taxon>
        <taxon>Tylenchomorpha</taxon>
        <taxon>Tylenchoidea</taxon>
        <taxon>Meloidogynidae</taxon>
        <taxon>Meloidogyninae</taxon>
        <taxon>Meloidogyne</taxon>
        <taxon>Meloidogyne incognita group</taxon>
    </lineage>
</organism>
<dbReference type="WBParaSite" id="Minc3s01006g19788">
    <property type="protein sequence ID" value="Minc3s01006g19788"/>
    <property type="gene ID" value="Minc3s01006g19788"/>
</dbReference>
<sequence length="128" mass="15115">MENTKKLAEKRQNLRVENSENKEFPTPTTIKTSNSHRPSPYLRRVRLPKLDFTIAKTPSTTISFKKENKIEEDSDFYDKELPEDLISKIKLIQLKNEQIFIENQKRIGNYSERIINVIFDIYLNLDIG</sequence>
<name>A0A914M0Q2_MELIC</name>
<dbReference type="Proteomes" id="UP000887563">
    <property type="component" value="Unplaced"/>
</dbReference>
<dbReference type="AlphaFoldDB" id="A0A914M0Q2"/>
<evidence type="ECO:0000313" key="2">
    <source>
        <dbReference type="Proteomes" id="UP000887563"/>
    </source>
</evidence>